<comment type="caution">
    <text evidence="1">The sequence shown here is derived from an EMBL/GenBank/DDBJ whole genome shotgun (WGS) entry which is preliminary data.</text>
</comment>
<protein>
    <submittedName>
        <fullName evidence="1">Uncharacterized protein</fullName>
    </submittedName>
</protein>
<reference evidence="1 2" key="1">
    <citation type="journal article" date="2018" name="Nat. Ecol. Evol.">
        <title>Shark genomes provide insights into elasmobranch evolution and the origin of vertebrates.</title>
        <authorList>
            <person name="Hara Y"/>
            <person name="Yamaguchi K"/>
            <person name="Onimaru K"/>
            <person name="Kadota M"/>
            <person name="Koyanagi M"/>
            <person name="Keeley SD"/>
            <person name="Tatsumi K"/>
            <person name="Tanaka K"/>
            <person name="Motone F"/>
            <person name="Kageyama Y"/>
            <person name="Nozu R"/>
            <person name="Adachi N"/>
            <person name="Nishimura O"/>
            <person name="Nakagawa R"/>
            <person name="Tanegashima C"/>
            <person name="Kiyatake I"/>
            <person name="Matsumoto R"/>
            <person name="Murakumo K"/>
            <person name="Nishida K"/>
            <person name="Terakita A"/>
            <person name="Kuratani S"/>
            <person name="Sato K"/>
            <person name="Hyodo S Kuraku.S."/>
        </authorList>
    </citation>
    <scope>NUCLEOTIDE SEQUENCE [LARGE SCALE GENOMIC DNA]</scope>
</reference>
<name>A0A401TL47_CHIPU</name>
<gene>
    <name evidence="1" type="ORF">chiPu_0027540</name>
</gene>
<keyword evidence="2" id="KW-1185">Reference proteome</keyword>
<evidence type="ECO:0000313" key="1">
    <source>
        <dbReference type="EMBL" id="GCC43344.1"/>
    </source>
</evidence>
<feature type="non-terminal residue" evidence="1">
    <location>
        <position position="57"/>
    </location>
</feature>
<dbReference type="AlphaFoldDB" id="A0A401TL47"/>
<organism evidence="1 2">
    <name type="scientific">Chiloscyllium punctatum</name>
    <name type="common">Brownbanded bambooshark</name>
    <name type="synonym">Hemiscyllium punctatum</name>
    <dbReference type="NCBI Taxonomy" id="137246"/>
    <lineage>
        <taxon>Eukaryota</taxon>
        <taxon>Metazoa</taxon>
        <taxon>Chordata</taxon>
        <taxon>Craniata</taxon>
        <taxon>Vertebrata</taxon>
        <taxon>Chondrichthyes</taxon>
        <taxon>Elasmobranchii</taxon>
        <taxon>Galeomorphii</taxon>
        <taxon>Galeoidea</taxon>
        <taxon>Orectolobiformes</taxon>
        <taxon>Hemiscylliidae</taxon>
        <taxon>Chiloscyllium</taxon>
    </lineage>
</organism>
<dbReference type="EMBL" id="BEZZ01106602">
    <property type="protein sequence ID" value="GCC43344.1"/>
    <property type="molecule type" value="Genomic_DNA"/>
</dbReference>
<sequence>MLLMRIIDEHYSSYNHTPREKMLIFYCFQLLGAIEHNLYLFQTQDTVLNETIDCFFE</sequence>
<dbReference type="Proteomes" id="UP000287033">
    <property type="component" value="Unassembled WGS sequence"/>
</dbReference>
<proteinExistence type="predicted"/>
<accession>A0A401TL47</accession>
<evidence type="ECO:0000313" key="2">
    <source>
        <dbReference type="Proteomes" id="UP000287033"/>
    </source>
</evidence>